<dbReference type="PANTHER" id="PTHR42760">
    <property type="entry name" value="SHORT-CHAIN DEHYDROGENASES/REDUCTASES FAMILY MEMBER"/>
    <property type="match status" value="1"/>
</dbReference>
<dbReference type="InterPro" id="IPR020904">
    <property type="entry name" value="Sc_DH/Rdtase_CS"/>
</dbReference>
<keyword evidence="2" id="KW-0560">Oxidoreductase</keyword>
<evidence type="ECO:0000313" key="4">
    <source>
        <dbReference type="EMBL" id="ORC30325.1"/>
    </source>
</evidence>
<organism evidence="4 5">
    <name type="scientific">Marispirochaeta aestuarii</name>
    <dbReference type="NCBI Taxonomy" id="1963862"/>
    <lineage>
        <taxon>Bacteria</taxon>
        <taxon>Pseudomonadati</taxon>
        <taxon>Spirochaetota</taxon>
        <taxon>Spirochaetia</taxon>
        <taxon>Spirochaetales</taxon>
        <taxon>Spirochaetaceae</taxon>
        <taxon>Marispirochaeta</taxon>
    </lineage>
</organism>
<comment type="caution">
    <text evidence="4">The sequence shown here is derived from an EMBL/GenBank/DDBJ whole genome shotgun (WGS) entry which is preliminary data.</text>
</comment>
<keyword evidence="5" id="KW-1185">Reference proteome</keyword>
<dbReference type="STRING" id="1963862.B4O97_18075"/>
<dbReference type="GO" id="GO:0016616">
    <property type="term" value="F:oxidoreductase activity, acting on the CH-OH group of donors, NAD or NADP as acceptor"/>
    <property type="evidence" value="ECO:0007669"/>
    <property type="project" value="TreeGrafter"/>
</dbReference>
<dbReference type="InterPro" id="IPR002347">
    <property type="entry name" value="SDR_fam"/>
</dbReference>
<dbReference type="AlphaFoldDB" id="A0A1Y1RUA7"/>
<dbReference type="GO" id="GO:0048038">
    <property type="term" value="F:quinone binding"/>
    <property type="evidence" value="ECO:0007669"/>
    <property type="project" value="TreeGrafter"/>
</dbReference>
<evidence type="ECO:0000256" key="1">
    <source>
        <dbReference type="ARBA" id="ARBA00006484"/>
    </source>
</evidence>
<comment type="similarity">
    <text evidence="1">Belongs to the short-chain dehydrogenases/reductases (SDR) family.</text>
</comment>
<feature type="domain" description="Ketoreductase" evidence="3">
    <location>
        <begin position="10"/>
        <end position="202"/>
    </location>
</feature>
<dbReference type="Pfam" id="PF13561">
    <property type="entry name" value="adh_short_C2"/>
    <property type="match status" value="1"/>
</dbReference>
<reference evidence="4 5" key="1">
    <citation type="submission" date="2017-03" db="EMBL/GenBank/DDBJ databases">
        <title>Draft Genome sequence of Marispirochaeta sp. strain JC444.</title>
        <authorList>
            <person name="Shivani Y."/>
            <person name="Subhash Y."/>
            <person name="Sasikala C."/>
            <person name="Ramana C."/>
        </authorList>
    </citation>
    <scope>NUCLEOTIDE SEQUENCE [LARGE SCALE GENOMIC DNA]</scope>
    <source>
        <strain evidence="4 5">JC444</strain>
    </source>
</reference>
<dbReference type="InterPro" id="IPR057326">
    <property type="entry name" value="KR_dom"/>
</dbReference>
<dbReference type="PROSITE" id="PS00061">
    <property type="entry name" value="ADH_SHORT"/>
    <property type="match status" value="1"/>
</dbReference>
<dbReference type="PRINTS" id="PR00080">
    <property type="entry name" value="SDRFAMILY"/>
</dbReference>
<dbReference type="OrthoDB" id="9803333at2"/>
<dbReference type="Proteomes" id="UP000192343">
    <property type="component" value="Unassembled WGS sequence"/>
</dbReference>
<accession>A0A1Y1RUA7</accession>
<proteinExistence type="inferred from homology"/>
<dbReference type="InterPro" id="IPR036291">
    <property type="entry name" value="NAD(P)-bd_dom_sf"/>
</dbReference>
<dbReference type="GO" id="GO:0006633">
    <property type="term" value="P:fatty acid biosynthetic process"/>
    <property type="evidence" value="ECO:0007669"/>
    <property type="project" value="TreeGrafter"/>
</dbReference>
<name>A0A1Y1RUA7_9SPIO</name>
<evidence type="ECO:0000313" key="5">
    <source>
        <dbReference type="Proteomes" id="UP000192343"/>
    </source>
</evidence>
<dbReference type="FunFam" id="3.40.50.720:FF:000084">
    <property type="entry name" value="Short-chain dehydrogenase reductase"/>
    <property type="match status" value="1"/>
</dbReference>
<evidence type="ECO:0000256" key="2">
    <source>
        <dbReference type="ARBA" id="ARBA00023002"/>
    </source>
</evidence>
<dbReference type="EMBL" id="MWQY01000031">
    <property type="protein sequence ID" value="ORC30325.1"/>
    <property type="molecule type" value="Genomic_DNA"/>
</dbReference>
<dbReference type="PRINTS" id="PR00081">
    <property type="entry name" value="GDHRDH"/>
</dbReference>
<gene>
    <name evidence="4" type="ORF">B4O97_18075</name>
</gene>
<dbReference type="SMART" id="SM00822">
    <property type="entry name" value="PKS_KR"/>
    <property type="match status" value="1"/>
</dbReference>
<dbReference type="PANTHER" id="PTHR42760:SF133">
    <property type="entry name" value="3-OXOACYL-[ACYL-CARRIER-PROTEIN] REDUCTASE"/>
    <property type="match status" value="1"/>
</dbReference>
<dbReference type="SUPFAM" id="SSF51735">
    <property type="entry name" value="NAD(P)-binding Rossmann-fold domains"/>
    <property type="match status" value="1"/>
</dbReference>
<dbReference type="Gene3D" id="3.40.50.720">
    <property type="entry name" value="NAD(P)-binding Rossmann-like Domain"/>
    <property type="match status" value="1"/>
</dbReference>
<protein>
    <recommendedName>
        <fullName evidence="3">Ketoreductase domain-containing protein</fullName>
    </recommendedName>
</protein>
<evidence type="ECO:0000259" key="3">
    <source>
        <dbReference type="SMART" id="SM00822"/>
    </source>
</evidence>
<sequence>MKNYSRFTGKTALVSGAGSGIGRSCALRLAAEGCKVAAADVSEEALAETVAEIKNAGGDAFALKVNLASVDEIYSAVAKAVEELKSIDILVNTAGVVQSKWFLDVTEKDWDFVIDINQKGAAFLMQAVAKEMVKRVPEDLVGKTKAGQCFGKIVNFSSISGRSGRPLQIHYASSKAAVISLTQSVALALAPYSINVNAVSPSVVDTPMWRRNVQDKISSVGEEKAQAEVDRLIGKIPLLRPGLPDEMADAVLFLCSEESNYMTGQTLNVDGGFEMN</sequence>
<dbReference type="RefSeq" id="WP_083052924.1">
    <property type="nucleotide sequence ID" value="NZ_CAXXQO010000003.1"/>
</dbReference>